<organism evidence="1 2">
    <name type="scientific">Venturia nashicola</name>
    <dbReference type="NCBI Taxonomy" id="86259"/>
    <lineage>
        <taxon>Eukaryota</taxon>
        <taxon>Fungi</taxon>
        <taxon>Dikarya</taxon>
        <taxon>Ascomycota</taxon>
        <taxon>Pezizomycotina</taxon>
        <taxon>Dothideomycetes</taxon>
        <taxon>Pleosporomycetidae</taxon>
        <taxon>Venturiales</taxon>
        <taxon>Venturiaceae</taxon>
        <taxon>Venturia</taxon>
    </lineage>
</organism>
<name>A0A4Z1NWF4_9PEZI</name>
<dbReference type="AlphaFoldDB" id="A0A4Z1NWF4"/>
<accession>A0A4Z1NWF4</accession>
<dbReference type="EMBL" id="SNSC02000011">
    <property type="protein sequence ID" value="TID20231.1"/>
    <property type="molecule type" value="Genomic_DNA"/>
</dbReference>
<proteinExistence type="predicted"/>
<evidence type="ECO:0000313" key="1">
    <source>
        <dbReference type="EMBL" id="TID20231.1"/>
    </source>
</evidence>
<protein>
    <submittedName>
        <fullName evidence="1">Uncharacterized protein</fullName>
    </submittedName>
</protein>
<reference evidence="1 2" key="1">
    <citation type="submission" date="2019-04" db="EMBL/GenBank/DDBJ databases">
        <title>High contiguity whole genome sequence and gene annotation resource for two Venturia nashicola isolates.</title>
        <authorList>
            <person name="Prokchorchik M."/>
            <person name="Won K."/>
            <person name="Lee Y."/>
            <person name="Choi E.D."/>
            <person name="Segonzac C."/>
            <person name="Sohn K.H."/>
        </authorList>
    </citation>
    <scope>NUCLEOTIDE SEQUENCE [LARGE SCALE GENOMIC DNA]</scope>
    <source>
        <strain evidence="1 2">PRI2</strain>
    </source>
</reference>
<keyword evidence="2" id="KW-1185">Reference proteome</keyword>
<comment type="caution">
    <text evidence="1">The sequence shown here is derived from an EMBL/GenBank/DDBJ whole genome shotgun (WGS) entry which is preliminary data.</text>
</comment>
<evidence type="ECO:0000313" key="2">
    <source>
        <dbReference type="Proteomes" id="UP000298493"/>
    </source>
</evidence>
<gene>
    <name evidence="1" type="ORF">E6O75_ATG07691</name>
</gene>
<sequence length="117" mass="13369">LHYTVTDEDLEIDTDWICKQGATTRECQKSVTFNGRPTMFWADLLKSVHPQVEDDVCLVMKTWKSRGQELADKKPGTGCEEHDLLILMSAHVARFQAHLQAIVVETSNDIWVLLQEN</sequence>
<feature type="non-terminal residue" evidence="1">
    <location>
        <position position="1"/>
    </location>
</feature>
<dbReference type="Proteomes" id="UP000298493">
    <property type="component" value="Unassembled WGS sequence"/>
</dbReference>